<evidence type="ECO:0000313" key="4">
    <source>
        <dbReference type="Proteomes" id="UP000595663"/>
    </source>
</evidence>
<keyword evidence="4" id="KW-1185">Reference proteome</keyword>
<sequence length="202" mass="22923">MTKIKVTYFDMNGGRGEPIRLILHYMEQKFEDHRFSFNEFAEVRKKTPFGQVPVVDIDGEQITQCNALGRYFGKQAGLYPDDTYQALLCDEVMDAIEDVSHKLGGTLGLDGDALKNARDQLVAGPVTWTLKWLDERLAKQGGEYFADNRLTIADLKVLVFVQWLCSGMLDHIPTALVHDITPDLLAHQERVEGDPKIKSYYQ</sequence>
<dbReference type="Gene3D" id="1.20.1050.10">
    <property type="match status" value="1"/>
</dbReference>
<dbReference type="Pfam" id="PF14497">
    <property type="entry name" value="GST_C_3"/>
    <property type="match status" value="1"/>
</dbReference>
<evidence type="ECO:0000259" key="2">
    <source>
        <dbReference type="PROSITE" id="PS50405"/>
    </source>
</evidence>
<dbReference type="EMBL" id="AP014545">
    <property type="protein sequence ID" value="BBB25338.1"/>
    <property type="molecule type" value="Genomic_DNA"/>
</dbReference>
<gene>
    <name evidence="3" type="ORF">AMJAP_0739</name>
</gene>
<dbReference type="InterPro" id="IPR004046">
    <property type="entry name" value="GST_C"/>
</dbReference>
<dbReference type="RefSeq" id="WP_019622457.1">
    <property type="nucleotide sequence ID" value="NZ_AP014545.1"/>
</dbReference>
<dbReference type="InterPro" id="IPR040079">
    <property type="entry name" value="Glutathione_S-Trfase"/>
</dbReference>
<dbReference type="GO" id="GO:0006749">
    <property type="term" value="P:glutathione metabolic process"/>
    <property type="evidence" value="ECO:0007669"/>
    <property type="project" value="TreeGrafter"/>
</dbReference>
<reference evidence="3 4" key="1">
    <citation type="journal article" date="2008" name="Int. J. Syst. Evol. Microbiol.">
        <title>Amphritea japonica sp. nov. and Amphritea balenae sp. nov., isolated from the sediment adjacent to sperm whale carcasses off Kagoshima, Japan.</title>
        <authorList>
            <person name="Miyazaki M."/>
            <person name="Nogi Y."/>
            <person name="Fujiwara Y."/>
            <person name="Kawato M."/>
            <person name="Nagahama T."/>
            <person name="Kubokawa K."/>
            <person name="Horikoshi K."/>
        </authorList>
    </citation>
    <scope>NUCLEOTIDE SEQUENCE [LARGE SCALE GENOMIC DNA]</scope>
    <source>
        <strain evidence="3 4">ATCC BAA-1530</strain>
    </source>
</reference>
<feature type="domain" description="GST C-terminal" evidence="2">
    <location>
        <begin position="82"/>
        <end position="202"/>
    </location>
</feature>
<dbReference type="Gene3D" id="3.40.30.10">
    <property type="entry name" value="Glutaredoxin"/>
    <property type="match status" value="1"/>
</dbReference>
<dbReference type="PROSITE" id="PS50405">
    <property type="entry name" value="GST_CTER"/>
    <property type="match status" value="1"/>
</dbReference>
<dbReference type="InterPro" id="IPR036282">
    <property type="entry name" value="Glutathione-S-Trfase_C_sf"/>
</dbReference>
<organism evidence="3 4">
    <name type="scientific">Amphritea japonica ATCC BAA-1530</name>
    <dbReference type="NCBI Taxonomy" id="1278309"/>
    <lineage>
        <taxon>Bacteria</taxon>
        <taxon>Pseudomonadati</taxon>
        <taxon>Pseudomonadota</taxon>
        <taxon>Gammaproteobacteria</taxon>
        <taxon>Oceanospirillales</taxon>
        <taxon>Oceanospirillaceae</taxon>
        <taxon>Amphritea</taxon>
    </lineage>
</organism>
<evidence type="ECO:0000259" key="1">
    <source>
        <dbReference type="PROSITE" id="PS50404"/>
    </source>
</evidence>
<accession>A0A7R6P1C3</accession>
<dbReference type="PANTHER" id="PTHR11571:SF252">
    <property type="entry name" value="GLUTATHIONE S-TRANSFERASE"/>
    <property type="match status" value="1"/>
</dbReference>
<dbReference type="Proteomes" id="UP000595663">
    <property type="component" value="Chromosome"/>
</dbReference>
<dbReference type="InterPro" id="IPR010987">
    <property type="entry name" value="Glutathione-S-Trfase_C-like"/>
</dbReference>
<keyword evidence="3" id="KW-0808">Transferase</keyword>
<dbReference type="CDD" id="cd03039">
    <property type="entry name" value="GST_N_Sigma_like"/>
    <property type="match status" value="1"/>
</dbReference>
<dbReference type="KEGG" id="ajp:AMJAP_0739"/>
<dbReference type="InterPro" id="IPR050213">
    <property type="entry name" value="GST_superfamily"/>
</dbReference>
<dbReference type="SUPFAM" id="SSF47616">
    <property type="entry name" value="GST C-terminal domain-like"/>
    <property type="match status" value="1"/>
</dbReference>
<dbReference type="Pfam" id="PF02798">
    <property type="entry name" value="GST_N"/>
    <property type="match status" value="1"/>
</dbReference>
<dbReference type="GO" id="GO:0004364">
    <property type="term" value="F:glutathione transferase activity"/>
    <property type="evidence" value="ECO:0007669"/>
    <property type="project" value="UniProtKB-EC"/>
</dbReference>
<dbReference type="InterPro" id="IPR036249">
    <property type="entry name" value="Thioredoxin-like_sf"/>
</dbReference>
<dbReference type="SUPFAM" id="SSF52833">
    <property type="entry name" value="Thioredoxin-like"/>
    <property type="match status" value="1"/>
</dbReference>
<dbReference type="AlphaFoldDB" id="A0A7R6P1C3"/>
<dbReference type="SFLD" id="SFLDG01205">
    <property type="entry name" value="AMPS.1"/>
    <property type="match status" value="1"/>
</dbReference>
<evidence type="ECO:0000313" key="3">
    <source>
        <dbReference type="EMBL" id="BBB25338.1"/>
    </source>
</evidence>
<name>A0A7R6P1C3_9GAMM</name>
<dbReference type="EC" id="2.5.1.18" evidence="3"/>
<dbReference type="SFLD" id="SFLDG00363">
    <property type="entry name" value="AMPS_(cytGST):_Alpha-__Mu-__Pi"/>
    <property type="match status" value="1"/>
</dbReference>
<protein>
    <submittedName>
        <fullName evidence="3">Glutathione S-transferase</fullName>
        <ecNumber evidence="3">2.5.1.18</ecNumber>
    </submittedName>
</protein>
<dbReference type="PROSITE" id="PS50404">
    <property type="entry name" value="GST_NTER"/>
    <property type="match status" value="1"/>
</dbReference>
<proteinExistence type="predicted"/>
<feature type="domain" description="GST N-terminal" evidence="1">
    <location>
        <begin position="2"/>
        <end position="80"/>
    </location>
</feature>
<dbReference type="OrthoDB" id="9797500at2"/>
<dbReference type="SFLD" id="SFLDS00019">
    <property type="entry name" value="Glutathione_Transferase_(cytos"/>
    <property type="match status" value="1"/>
</dbReference>
<dbReference type="PANTHER" id="PTHR11571">
    <property type="entry name" value="GLUTATHIONE S-TRANSFERASE"/>
    <property type="match status" value="1"/>
</dbReference>
<dbReference type="InterPro" id="IPR004045">
    <property type="entry name" value="Glutathione_S-Trfase_N"/>
</dbReference>